<dbReference type="EMBL" id="FRAG01000026">
    <property type="protein sequence ID" value="SHK10471.1"/>
    <property type="molecule type" value="Genomic_DNA"/>
</dbReference>
<dbReference type="PANTHER" id="PTHR13812:SF19">
    <property type="entry name" value="KETIMINE REDUCTASE MU-CRYSTALLIN"/>
    <property type="match status" value="1"/>
</dbReference>
<dbReference type="SUPFAM" id="SSF51735">
    <property type="entry name" value="NAD(P)-binding Rossmann-fold domains"/>
    <property type="match status" value="1"/>
</dbReference>
<reference evidence="1 2" key="1">
    <citation type="submission" date="2016-11" db="EMBL/GenBank/DDBJ databases">
        <authorList>
            <person name="Jaros S."/>
            <person name="Januszkiewicz K."/>
            <person name="Wedrychowicz H."/>
        </authorList>
    </citation>
    <scope>NUCLEOTIDE SEQUENCE [LARGE SCALE GENOMIC DNA]</scope>
    <source>
        <strain evidence="1 2">DSM 15212</strain>
    </source>
</reference>
<protein>
    <submittedName>
        <fullName evidence="1">Ornithine cyclodeaminase</fullName>
    </submittedName>
</protein>
<dbReference type="InterPro" id="IPR036291">
    <property type="entry name" value="NAD(P)-bd_dom_sf"/>
</dbReference>
<dbReference type="AlphaFoldDB" id="A0A1M6PRF9"/>
<dbReference type="RefSeq" id="WP_073149921.1">
    <property type="nucleotide sequence ID" value="NZ_FRAG01000026.1"/>
</dbReference>
<evidence type="ECO:0000313" key="2">
    <source>
        <dbReference type="Proteomes" id="UP000184465"/>
    </source>
</evidence>
<dbReference type="PIRSF" id="PIRSF001439">
    <property type="entry name" value="CryM"/>
    <property type="match status" value="1"/>
</dbReference>
<name>A0A1M6PRF9_PARC5</name>
<proteinExistence type="predicted"/>
<dbReference type="OrthoDB" id="9792005at2"/>
<evidence type="ECO:0000313" key="1">
    <source>
        <dbReference type="EMBL" id="SHK10471.1"/>
    </source>
</evidence>
<organism evidence="1 2">
    <name type="scientific">Paramaledivibacter caminithermalis (strain DSM 15212 / CIP 107654 / DViRD3)</name>
    <name type="common">Clostridium caminithermale</name>
    <dbReference type="NCBI Taxonomy" id="1121301"/>
    <lineage>
        <taxon>Bacteria</taxon>
        <taxon>Bacillati</taxon>
        <taxon>Bacillota</taxon>
        <taxon>Clostridia</taxon>
        <taxon>Peptostreptococcales</taxon>
        <taxon>Caminicellaceae</taxon>
        <taxon>Paramaledivibacter</taxon>
    </lineage>
</organism>
<gene>
    <name evidence="1" type="ORF">SAMN02745912_02257</name>
</gene>
<dbReference type="Gene3D" id="3.30.1780.10">
    <property type="entry name" value="ornithine cyclodeaminase, domain 1"/>
    <property type="match status" value="1"/>
</dbReference>
<dbReference type="InterPro" id="IPR003462">
    <property type="entry name" value="ODC_Mu_crystall"/>
</dbReference>
<dbReference type="Proteomes" id="UP000184465">
    <property type="component" value="Unassembled WGS sequence"/>
</dbReference>
<dbReference type="PANTHER" id="PTHR13812">
    <property type="entry name" value="KETIMINE REDUCTASE MU-CRYSTALLIN"/>
    <property type="match status" value="1"/>
</dbReference>
<dbReference type="Gene3D" id="3.40.50.720">
    <property type="entry name" value="NAD(P)-binding Rossmann-like Domain"/>
    <property type="match status" value="1"/>
</dbReference>
<dbReference type="Pfam" id="PF02423">
    <property type="entry name" value="OCD_Mu_crystall"/>
    <property type="match status" value="1"/>
</dbReference>
<accession>A0A1M6PRF9</accession>
<keyword evidence="2" id="KW-1185">Reference proteome</keyword>
<dbReference type="GO" id="GO:0005737">
    <property type="term" value="C:cytoplasm"/>
    <property type="evidence" value="ECO:0007669"/>
    <property type="project" value="TreeGrafter"/>
</dbReference>
<dbReference type="InterPro" id="IPR023401">
    <property type="entry name" value="ODC_N"/>
</dbReference>
<dbReference type="STRING" id="1121301.SAMN02745912_02257"/>
<sequence>MLYLNKNDIYDLITYDEIMDAIEEAFKIHGSKNYDMPNRIHVSYRNNTLLYMPCFLQDIFGTKLLTLFPENRKKNRPVIDGLMLLNDYETGEPIGMMDGKILTALRTGAVGGVGIRHFTPETAKTVGLVGAGVQGFYQLLFACKARKIDKIMVFDIFTEKLAAFVKELEVLLPNVSIVIANTIEDLLKESQIVITTTTSYKPVLPEKPELLKGKSFIGIGSYKPNMREYPDILFSLLDKVYIDTEFAKEESGDLKIPLSNNLLQEDKIETVGSFLTNKKEIINKTIFYKSVGMALFDVVVAKLIYDEAKKNNVGQKIIL</sequence>